<dbReference type="HOGENOM" id="CLU_000846_5_2_1"/>
<feature type="domain" description="P-type ATPase N-terminal" evidence="20">
    <location>
        <begin position="101"/>
        <end position="158"/>
    </location>
</feature>
<dbReference type="InterPro" id="IPR023298">
    <property type="entry name" value="ATPase_P-typ_TM_dom_sf"/>
</dbReference>
<feature type="binding site" evidence="15">
    <location>
        <position position="1028"/>
    </location>
    <ligand>
        <name>ATP</name>
        <dbReference type="ChEBI" id="CHEBI:30616"/>
    </ligand>
</feature>
<feature type="binding site" evidence="15">
    <location>
        <position position="1052"/>
    </location>
    <ligand>
        <name>ATP</name>
        <dbReference type="ChEBI" id="CHEBI:30616"/>
    </ligand>
</feature>
<feature type="binding site" evidence="16">
    <location>
        <position position="594"/>
    </location>
    <ligand>
        <name>Mg(2+)</name>
        <dbReference type="ChEBI" id="CHEBI:18420"/>
    </ligand>
</feature>
<comment type="subcellular location">
    <subcellularLocation>
        <location evidence="1">Endomembrane system</location>
        <topology evidence="1">Multi-pass membrane protein</topology>
    </subcellularLocation>
    <subcellularLocation>
        <location evidence="17">Membrane</location>
        <topology evidence="17">Multi-pass membrane protein</topology>
    </subcellularLocation>
</comment>
<evidence type="ECO:0000256" key="12">
    <source>
        <dbReference type="ARBA" id="ARBA00034036"/>
    </source>
</evidence>
<dbReference type="OrthoDB" id="377733at2759"/>
<dbReference type="InterPro" id="IPR032631">
    <property type="entry name" value="P-type_ATPase_N"/>
</dbReference>
<feature type="transmembrane region" description="Helical" evidence="17">
    <location>
        <begin position="128"/>
        <end position="152"/>
    </location>
</feature>
<dbReference type="EMBL" id="HG793130">
    <property type="protein sequence ID" value="CDK28965.1"/>
    <property type="molecule type" value="Genomic_DNA"/>
</dbReference>
<feature type="binding site" evidence="15">
    <location>
        <position position="1022"/>
    </location>
    <ligand>
        <name>ATP</name>
        <dbReference type="ChEBI" id="CHEBI:30616"/>
    </ligand>
</feature>
<feature type="region of interest" description="Disordered" evidence="18">
    <location>
        <begin position="1394"/>
        <end position="1413"/>
    </location>
</feature>
<evidence type="ECO:0000256" key="13">
    <source>
        <dbReference type="ARBA" id="ARBA00049128"/>
    </source>
</evidence>
<gene>
    <name evidence="22" type="ORF">KUCA_T00004951001</name>
</gene>
<dbReference type="SUPFAM" id="SSF81653">
    <property type="entry name" value="Calcium ATPase, transduction domain A"/>
    <property type="match status" value="1"/>
</dbReference>
<evidence type="ECO:0000259" key="19">
    <source>
        <dbReference type="Pfam" id="PF00122"/>
    </source>
</evidence>
<evidence type="ECO:0000256" key="1">
    <source>
        <dbReference type="ARBA" id="ARBA00004127"/>
    </source>
</evidence>
<feature type="binding site" evidence="15">
    <location>
        <position position="831"/>
    </location>
    <ligand>
        <name>ATP</name>
        <dbReference type="ChEBI" id="CHEBI:30616"/>
    </ligand>
</feature>
<dbReference type="SFLD" id="SFLDG00002">
    <property type="entry name" value="C1.7:_P-type_atpase_like"/>
    <property type="match status" value="1"/>
</dbReference>
<evidence type="ECO:0000256" key="5">
    <source>
        <dbReference type="ARBA" id="ARBA00022723"/>
    </source>
</evidence>
<evidence type="ECO:0000256" key="6">
    <source>
        <dbReference type="ARBA" id="ARBA00022741"/>
    </source>
</evidence>
<evidence type="ECO:0000256" key="17">
    <source>
        <dbReference type="RuleBase" id="RU362033"/>
    </source>
</evidence>
<accession>W6MXI8</accession>
<evidence type="ECO:0000259" key="21">
    <source>
        <dbReference type="Pfam" id="PF16212"/>
    </source>
</evidence>
<feature type="binding site" evidence="15">
    <location>
        <position position="724"/>
    </location>
    <ligand>
        <name>ATP</name>
        <dbReference type="ChEBI" id="CHEBI:30616"/>
    </ligand>
</feature>
<keyword evidence="8 16" id="KW-0460">Magnesium</keyword>
<feature type="binding site" evidence="16">
    <location>
        <position position="1048"/>
    </location>
    <ligand>
        <name>Mg(2+)</name>
        <dbReference type="ChEBI" id="CHEBI:18420"/>
    </ligand>
</feature>
<comment type="catalytic activity">
    <reaction evidence="12 17">
        <text>ATP + H2O + phospholipidSide 1 = ADP + phosphate + phospholipidSide 2.</text>
        <dbReference type="EC" id="7.6.2.1"/>
    </reaction>
</comment>
<feature type="compositionally biased region" description="Low complexity" evidence="18">
    <location>
        <begin position="1"/>
        <end position="14"/>
    </location>
</feature>
<feature type="binding site" evidence="15">
    <location>
        <position position="914"/>
    </location>
    <ligand>
        <name>ATP</name>
        <dbReference type="ChEBI" id="CHEBI:30616"/>
    </ligand>
</feature>
<dbReference type="EC" id="7.6.2.1" evidence="17"/>
<comment type="catalytic activity">
    <reaction evidence="13">
        <text>a 1,2-diacyl-sn-glycero-3-phosphoethanolamine(out) + ATP + H2O = a 1,2-diacyl-sn-glycero-3-phosphoethanolamine(in) + ADP + phosphate + H(+)</text>
        <dbReference type="Rhea" id="RHEA:66132"/>
        <dbReference type="ChEBI" id="CHEBI:15377"/>
        <dbReference type="ChEBI" id="CHEBI:15378"/>
        <dbReference type="ChEBI" id="CHEBI:30616"/>
        <dbReference type="ChEBI" id="CHEBI:43474"/>
        <dbReference type="ChEBI" id="CHEBI:64612"/>
        <dbReference type="ChEBI" id="CHEBI:456216"/>
    </reaction>
    <physiologicalReaction direction="left-to-right" evidence="13">
        <dbReference type="Rhea" id="RHEA:66133"/>
    </physiologicalReaction>
</comment>
<dbReference type="Pfam" id="PF16209">
    <property type="entry name" value="PhoLip_ATPase_N"/>
    <property type="match status" value="1"/>
</dbReference>
<feature type="domain" description="P-type ATPase C-terminal" evidence="21">
    <location>
        <begin position="1074"/>
        <end position="1323"/>
    </location>
</feature>
<feature type="region of interest" description="Disordered" evidence="18">
    <location>
        <begin position="1"/>
        <end position="48"/>
    </location>
</feature>
<evidence type="ECO:0000256" key="2">
    <source>
        <dbReference type="ARBA" id="ARBA00008109"/>
    </source>
</evidence>
<feature type="transmembrane region" description="Helical" evidence="17">
    <location>
        <begin position="480"/>
        <end position="502"/>
    </location>
</feature>
<feature type="binding site" evidence="16">
    <location>
        <position position="1052"/>
    </location>
    <ligand>
        <name>Mg(2+)</name>
        <dbReference type="ChEBI" id="CHEBI:18420"/>
    </ligand>
</feature>
<dbReference type="GO" id="GO:0005886">
    <property type="term" value="C:plasma membrane"/>
    <property type="evidence" value="ECO:0007669"/>
    <property type="project" value="TreeGrafter"/>
</dbReference>
<dbReference type="PANTHER" id="PTHR24092:SF180">
    <property type="entry name" value="PHOSPHOLIPID-TRANSPORTING ATPASE DNF1-RELATED"/>
    <property type="match status" value="1"/>
</dbReference>
<dbReference type="InterPro" id="IPR008250">
    <property type="entry name" value="ATPase_P-typ_transduc_dom_A_sf"/>
</dbReference>
<dbReference type="Pfam" id="PF16212">
    <property type="entry name" value="PhoLip_ATPase_C"/>
    <property type="match status" value="1"/>
</dbReference>
<dbReference type="GO" id="GO:0016887">
    <property type="term" value="F:ATP hydrolysis activity"/>
    <property type="evidence" value="ECO:0007669"/>
    <property type="project" value="InterPro"/>
</dbReference>
<keyword evidence="23" id="KW-1185">Reference proteome</keyword>
<dbReference type="InterPro" id="IPR001757">
    <property type="entry name" value="P_typ_ATPase"/>
</dbReference>
<keyword evidence="5 16" id="KW-0479">Metal-binding</keyword>
<comment type="cofactor">
    <cofactor evidence="16">
        <name>Mg(2+)</name>
        <dbReference type="ChEBI" id="CHEBI:18420"/>
    </cofactor>
</comment>
<feature type="transmembrane region" description="Helical" evidence="17">
    <location>
        <begin position="1188"/>
        <end position="1207"/>
    </location>
</feature>
<reference evidence="22" key="1">
    <citation type="submission" date="2013-12" db="EMBL/GenBank/DDBJ databases">
        <authorList>
            <person name="Genoscope - CEA"/>
        </authorList>
    </citation>
    <scope>NUCLEOTIDE SEQUENCE</scope>
    <source>
        <strain evidence="22">CBS 1993</strain>
    </source>
</reference>
<feature type="binding site" evidence="15">
    <location>
        <position position="913"/>
    </location>
    <ligand>
        <name>ATP</name>
        <dbReference type="ChEBI" id="CHEBI:30616"/>
    </ligand>
</feature>
<feature type="binding site" evidence="15">
    <location>
        <position position="596"/>
    </location>
    <ligand>
        <name>ATP</name>
        <dbReference type="ChEBI" id="CHEBI:30616"/>
    </ligand>
</feature>
<dbReference type="NCBIfam" id="TIGR01652">
    <property type="entry name" value="ATPase-Plipid"/>
    <property type="match status" value="1"/>
</dbReference>
<evidence type="ECO:0000256" key="16">
    <source>
        <dbReference type="PIRSR" id="PIRSR606539-3"/>
    </source>
</evidence>
<dbReference type="SUPFAM" id="SSF81665">
    <property type="entry name" value="Calcium ATPase, transmembrane domain M"/>
    <property type="match status" value="1"/>
</dbReference>
<feature type="binding site" evidence="15">
    <location>
        <position position="595"/>
    </location>
    <ligand>
        <name>ATP</name>
        <dbReference type="ChEBI" id="CHEBI:30616"/>
    </ligand>
</feature>
<dbReference type="PROSITE" id="PS00154">
    <property type="entry name" value="ATPASE_E1_E2"/>
    <property type="match status" value="1"/>
</dbReference>
<sequence length="1465" mass="164611">MSSSSSSPVESEVVGADRSKEVFIDSGDNGEFKTSGSDSDRAVPTGKSPAEYTWKDSVQMFAYKHNIPGSGTPRKILEQRMNEKRHIMVNLELAADMLDEHGNPATVYPRNKIRTTKYTPLTFLPKNIVFQFTNIANSYFLLIVILGAFQIFGVPNPVLSAVPLIVIVCLTAIRDAFEDYRRGESDMELNNSRVHLLVGLNNPNVRKDYVGPWRRFKKACSRTTRRTFKGIKSIFKKDKSNSKHHDDSELQKTVTRGSLMSSELVRPSTEYRLSVDYRPSTDTRRSRVSRGPRSSAFVANTVSNPNIVPDMAATKFENKFWKDVCVGDVIRVRNNEEIPADAVILATSNAESDCYVETKNLDGETNLKHKKALHCGQGLRYASDFQRVQMAIETEPPNANLYKFRAVVHFNSFNGIGSEGVPDSEAINIDNILLRGSSLRNTKWALCLVLFTGSETKVMLNSGITPNKKSRLSSELNFSVVINFTILFIMCFASGLVNGLYYDDKHKSRLFFEFSAYAKTAAGNGTVAFFVALIIYQSLVPISLYISIEIIKTIQAFFIFSDVKMYYDKLDFPCIPKSWNISDDLGQIEYIFSDKTGTLTQNVMEFKKCTIAGKSYGLAYTEAQQGMQKRAGIDVAAEGERMRLLMAEDREGMLKELESFDNDQLDETKLAFISKDYVVDVKYGDAARKKANEDFMSALALCHTVITEADEDGKLDFKAESPDEAALVAVAKDLGIVFRERTRAGAVLQKYNGDKVLWKVLEIVPFNSTRKRMSVLFEVPENERGPKGEKIMLISKGADNVIYERLSDDSDQSVGERTAVDLEEYAKEGLRTLCIARKYIDEDVFREWQARYKEASNSVAEDREEKLDIIGDEIESDLFLLGGTAIEDRLQDGVPSSIAIIRRAGIKLWVLTGDKIETAINIGFSCNLLDNSMNLLVIRPDSDDPNPDQISALIKEHLSKNFGLNGTKEELEAQKNDHSPASGDFAVIIDGSALMAVFDSDGSLQSDFLLLCKQCKSVLCCRVSPAQKASVVKLVKNTLGVMTLAIGDGANDVAMIQAANVGVGIAGEEGRQAVMSADYAIAQFRFLTRLVLVHGRWSYKRLAEMIPCFFYKNVTFSVTLMWYGIYCNFDGTYLFEFTYLMFYNLAFTSLPVIFLAFLDQDVSDTVSLLVPELYRSGILRLEWSQYKFVYYVIDGLYQSVISFYFPYLLFRHGGFHHQNGMPIDHRFWMGVYSTVISVTSCNAYVLMQQKRWDWLSVLIVCLSTLFVFFWTGVWSSSTGSQEFYKVASQVFGAVSFWACFFCGVLVCLLPRFVIDNLLRLYRPRDIDIIRERVAMGDFKDYPEGYDPTDSADVAAHRKLMQAKTSSNNDIEAMISGDQSEEKPRPRRLTLRGVFGMESKKTPEESLQPPDSVHARLDRIRTSMSTERGSIPGSNYSQRIRATHDLPGLTNAESLVTARSRRSAKA</sequence>
<evidence type="ECO:0000256" key="18">
    <source>
        <dbReference type="SAM" id="MobiDB-lite"/>
    </source>
</evidence>
<evidence type="ECO:0000313" key="22">
    <source>
        <dbReference type="EMBL" id="CDK28965.1"/>
    </source>
</evidence>
<feature type="compositionally biased region" description="Polar residues" evidence="18">
    <location>
        <begin position="1421"/>
        <end position="1439"/>
    </location>
</feature>
<dbReference type="SUPFAM" id="SSF81660">
    <property type="entry name" value="Metal cation-transporting ATPase, ATP-binding domain N"/>
    <property type="match status" value="1"/>
</dbReference>
<feature type="active site" description="4-aspartylphosphate intermediate" evidence="14">
    <location>
        <position position="594"/>
    </location>
</feature>
<feature type="binding site" evidence="16">
    <location>
        <position position="596"/>
    </location>
    <ligand>
        <name>Mg(2+)</name>
        <dbReference type="ChEBI" id="CHEBI:18420"/>
    </ligand>
</feature>
<feature type="binding site" evidence="15">
    <location>
        <position position="1051"/>
    </location>
    <ligand>
        <name>ATP</name>
        <dbReference type="ChEBI" id="CHEBI:30616"/>
    </ligand>
</feature>
<feature type="transmembrane region" description="Helical" evidence="17">
    <location>
        <begin position="1227"/>
        <end position="1247"/>
    </location>
</feature>
<dbReference type="GeneID" id="34522342"/>
<dbReference type="InterPro" id="IPR044492">
    <property type="entry name" value="P_typ_ATPase_HD_dom"/>
</dbReference>
<evidence type="ECO:0000259" key="20">
    <source>
        <dbReference type="Pfam" id="PF16209"/>
    </source>
</evidence>
<feature type="binding site" evidence="15">
    <location>
        <position position="912"/>
    </location>
    <ligand>
        <name>ATP</name>
        <dbReference type="ChEBI" id="CHEBI:30616"/>
    </ligand>
</feature>
<evidence type="ECO:0000256" key="7">
    <source>
        <dbReference type="ARBA" id="ARBA00022840"/>
    </source>
</evidence>
<dbReference type="SFLD" id="SFLDS00003">
    <property type="entry name" value="Haloacid_Dehalogenase"/>
    <property type="match status" value="1"/>
</dbReference>
<dbReference type="Gene3D" id="3.40.1110.10">
    <property type="entry name" value="Calcium-transporting ATPase, cytoplasmic domain N"/>
    <property type="match status" value="1"/>
</dbReference>
<reference evidence="22" key="2">
    <citation type="submission" date="2014-02" db="EMBL/GenBank/DDBJ databases">
        <title>Complete DNA sequence of /Kuraishia capsulata/ illustrates novel genomic features among budding yeasts (/Saccharomycotina/).</title>
        <authorList>
            <person name="Morales L."/>
            <person name="Noel B."/>
            <person name="Porcel B."/>
            <person name="Marcet-Houben M."/>
            <person name="Hullo M-F."/>
            <person name="Sacerdot C."/>
            <person name="Tekaia F."/>
            <person name="Leh-Louis V."/>
            <person name="Despons L."/>
            <person name="Khanna V."/>
            <person name="Aury J-M."/>
            <person name="Barbe V."/>
            <person name="Couloux A."/>
            <person name="Labadie K."/>
            <person name="Pelletier E."/>
            <person name="Souciet J-L."/>
            <person name="Boekhout T."/>
            <person name="Gabaldon T."/>
            <person name="Wincker P."/>
            <person name="Dujon B."/>
        </authorList>
    </citation>
    <scope>NUCLEOTIDE SEQUENCE</scope>
    <source>
        <strain evidence="22">CBS 1993</strain>
    </source>
</reference>
<evidence type="ECO:0000256" key="11">
    <source>
        <dbReference type="ARBA" id="ARBA00023136"/>
    </source>
</evidence>
<dbReference type="InterPro" id="IPR036412">
    <property type="entry name" value="HAD-like_sf"/>
</dbReference>
<evidence type="ECO:0000256" key="14">
    <source>
        <dbReference type="PIRSR" id="PIRSR606539-1"/>
    </source>
</evidence>
<evidence type="ECO:0000256" key="9">
    <source>
        <dbReference type="ARBA" id="ARBA00022967"/>
    </source>
</evidence>
<dbReference type="Gene3D" id="3.40.50.1000">
    <property type="entry name" value="HAD superfamily/HAD-like"/>
    <property type="match status" value="1"/>
</dbReference>
<keyword evidence="11 17" id="KW-0472">Membrane</keyword>
<feature type="region of interest" description="Disordered" evidence="18">
    <location>
        <begin position="1421"/>
        <end position="1465"/>
    </location>
</feature>
<name>W6MXI8_9ASCO</name>
<dbReference type="Gene3D" id="2.70.150.10">
    <property type="entry name" value="Calcium-transporting ATPase, cytoplasmic transduction domain A"/>
    <property type="match status" value="1"/>
</dbReference>
<dbReference type="STRING" id="1382522.W6MXI8"/>
<dbReference type="InterPro" id="IPR018303">
    <property type="entry name" value="ATPase_P-typ_P_site"/>
</dbReference>
<keyword evidence="7 15" id="KW-0067">ATP-binding</keyword>
<comment type="similarity">
    <text evidence="2 17">Belongs to the cation transport ATPase (P-type) (TC 3.A.3) family. Type IV subfamily.</text>
</comment>
<keyword evidence="3" id="KW-0813">Transport</keyword>
<keyword evidence="4 17" id="KW-0812">Transmembrane</keyword>
<dbReference type="FunFam" id="3.40.50.1000:FF:000001">
    <property type="entry name" value="Phospholipid-transporting ATPase IC"/>
    <property type="match status" value="1"/>
</dbReference>
<dbReference type="InterPro" id="IPR023214">
    <property type="entry name" value="HAD_sf"/>
</dbReference>
<dbReference type="PANTHER" id="PTHR24092">
    <property type="entry name" value="PROBABLE PHOSPHOLIPID-TRANSPORTING ATPASE"/>
    <property type="match status" value="1"/>
</dbReference>
<evidence type="ECO:0000256" key="4">
    <source>
        <dbReference type="ARBA" id="ARBA00022692"/>
    </source>
</evidence>
<dbReference type="InterPro" id="IPR032630">
    <property type="entry name" value="P_typ_ATPase_c"/>
</dbReference>
<dbReference type="Pfam" id="PF13246">
    <property type="entry name" value="Cation_ATPase"/>
    <property type="match status" value="1"/>
</dbReference>
<feature type="transmembrane region" description="Helical" evidence="17">
    <location>
        <begin position="1106"/>
        <end position="1125"/>
    </location>
</feature>
<feature type="binding site" evidence="15">
    <location>
        <position position="766"/>
    </location>
    <ligand>
        <name>ATP</name>
        <dbReference type="ChEBI" id="CHEBI:30616"/>
    </ligand>
</feature>
<feature type="transmembrane region" description="Helical" evidence="17">
    <location>
        <begin position="158"/>
        <end position="177"/>
    </location>
</feature>
<dbReference type="Pfam" id="PF00122">
    <property type="entry name" value="E1-E2_ATPase"/>
    <property type="match status" value="1"/>
</dbReference>
<dbReference type="InterPro" id="IPR023299">
    <property type="entry name" value="ATPase_P-typ_cyto_dom_N"/>
</dbReference>
<dbReference type="CDD" id="cd02073">
    <property type="entry name" value="P-type_ATPase_APLT_Dnf-like"/>
    <property type="match status" value="1"/>
</dbReference>
<dbReference type="NCBIfam" id="TIGR01494">
    <property type="entry name" value="ATPase_P-type"/>
    <property type="match status" value="2"/>
</dbReference>
<keyword evidence="9 17" id="KW-1278">Translocase</keyword>
<dbReference type="FunFam" id="3.40.50.1000:FF:000130">
    <property type="entry name" value="Phospholipid-transporting ATPase"/>
    <property type="match status" value="1"/>
</dbReference>
<evidence type="ECO:0000256" key="10">
    <source>
        <dbReference type="ARBA" id="ARBA00022989"/>
    </source>
</evidence>
<dbReference type="GO" id="GO:0000287">
    <property type="term" value="F:magnesium ion binding"/>
    <property type="evidence" value="ECO:0007669"/>
    <property type="project" value="UniProtKB-UniRule"/>
</dbReference>
<evidence type="ECO:0000313" key="23">
    <source>
        <dbReference type="Proteomes" id="UP000019384"/>
    </source>
</evidence>
<dbReference type="Proteomes" id="UP000019384">
    <property type="component" value="Unassembled WGS sequence"/>
</dbReference>
<feature type="transmembrane region" description="Helical" evidence="17">
    <location>
        <begin position="1294"/>
        <end position="1314"/>
    </location>
</feature>
<dbReference type="SUPFAM" id="SSF56784">
    <property type="entry name" value="HAD-like"/>
    <property type="match status" value="1"/>
</dbReference>
<dbReference type="SFLD" id="SFLDF00027">
    <property type="entry name" value="p-type_atpase"/>
    <property type="match status" value="1"/>
</dbReference>
<keyword evidence="6 15" id="KW-0547">Nucleotide-binding</keyword>
<dbReference type="GO" id="GO:0012505">
    <property type="term" value="C:endomembrane system"/>
    <property type="evidence" value="ECO:0007669"/>
    <property type="project" value="UniProtKB-SubCell"/>
</dbReference>
<dbReference type="InterPro" id="IPR059000">
    <property type="entry name" value="ATPase_P-type_domA"/>
</dbReference>
<dbReference type="InterPro" id="IPR006539">
    <property type="entry name" value="P-type_ATPase_IV"/>
</dbReference>
<dbReference type="GO" id="GO:0140346">
    <property type="term" value="F:phosphatidylserine flippase activity"/>
    <property type="evidence" value="ECO:0007669"/>
    <property type="project" value="UniProtKB-ARBA"/>
</dbReference>
<protein>
    <recommendedName>
        <fullName evidence="17">Phospholipid-transporting ATPase</fullName>
        <ecNumber evidence="17">7.6.2.1</ecNumber>
    </recommendedName>
</protein>
<dbReference type="GO" id="GO:0005524">
    <property type="term" value="F:ATP binding"/>
    <property type="evidence" value="ECO:0007669"/>
    <property type="project" value="UniProtKB-UniRule"/>
</dbReference>
<feature type="binding site" evidence="15">
    <location>
        <position position="594"/>
    </location>
    <ligand>
        <name>ATP</name>
        <dbReference type="ChEBI" id="CHEBI:30616"/>
    </ligand>
</feature>
<feature type="binding site" evidence="15">
    <location>
        <position position="796"/>
    </location>
    <ligand>
        <name>ATP</name>
        <dbReference type="ChEBI" id="CHEBI:30616"/>
    </ligand>
</feature>
<evidence type="ECO:0000256" key="15">
    <source>
        <dbReference type="PIRSR" id="PIRSR606539-2"/>
    </source>
</evidence>
<feature type="transmembrane region" description="Helical" evidence="17">
    <location>
        <begin position="1254"/>
        <end position="1274"/>
    </location>
</feature>
<proteinExistence type="inferred from homology"/>
<feature type="transmembrane region" description="Helical" evidence="17">
    <location>
        <begin position="1137"/>
        <end position="1158"/>
    </location>
</feature>
<dbReference type="PRINTS" id="PR00119">
    <property type="entry name" value="CATATPASE"/>
</dbReference>
<dbReference type="RefSeq" id="XP_022460954.1">
    <property type="nucleotide sequence ID" value="XM_022606087.1"/>
</dbReference>
<keyword evidence="10 17" id="KW-1133">Transmembrane helix</keyword>
<feature type="domain" description="P-type ATPase A" evidence="19">
    <location>
        <begin position="312"/>
        <end position="371"/>
    </location>
</feature>
<evidence type="ECO:0000256" key="8">
    <source>
        <dbReference type="ARBA" id="ARBA00022842"/>
    </source>
</evidence>
<evidence type="ECO:0000256" key="3">
    <source>
        <dbReference type="ARBA" id="ARBA00022448"/>
    </source>
</evidence>
<organism evidence="22 23">
    <name type="scientific">Kuraishia capsulata CBS 1993</name>
    <dbReference type="NCBI Taxonomy" id="1382522"/>
    <lineage>
        <taxon>Eukaryota</taxon>
        <taxon>Fungi</taxon>
        <taxon>Dikarya</taxon>
        <taxon>Ascomycota</taxon>
        <taxon>Saccharomycotina</taxon>
        <taxon>Pichiomycetes</taxon>
        <taxon>Pichiales</taxon>
        <taxon>Pichiaceae</taxon>
        <taxon>Kuraishia</taxon>
    </lineage>
</organism>